<evidence type="ECO:0000313" key="2">
    <source>
        <dbReference type="EMBL" id="KAL3754710.1"/>
    </source>
</evidence>
<proteinExistence type="predicted"/>
<organism evidence="2 3">
    <name type="scientific">Eucalyptus globulus</name>
    <name type="common">Tasmanian blue gum</name>
    <dbReference type="NCBI Taxonomy" id="34317"/>
    <lineage>
        <taxon>Eukaryota</taxon>
        <taxon>Viridiplantae</taxon>
        <taxon>Streptophyta</taxon>
        <taxon>Embryophyta</taxon>
        <taxon>Tracheophyta</taxon>
        <taxon>Spermatophyta</taxon>
        <taxon>Magnoliopsida</taxon>
        <taxon>eudicotyledons</taxon>
        <taxon>Gunneridae</taxon>
        <taxon>Pentapetalae</taxon>
        <taxon>rosids</taxon>
        <taxon>malvids</taxon>
        <taxon>Myrtales</taxon>
        <taxon>Myrtaceae</taxon>
        <taxon>Myrtoideae</taxon>
        <taxon>Eucalypteae</taxon>
        <taxon>Eucalyptus</taxon>
    </lineage>
</organism>
<dbReference type="AlphaFoldDB" id="A0ABD3M2C6"/>
<dbReference type="SUPFAM" id="SSF52047">
    <property type="entry name" value="RNI-like"/>
    <property type="match status" value="1"/>
</dbReference>
<dbReference type="Gene3D" id="3.80.10.10">
    <property type="entry name" value="Ribonuclease Inhibitor"/>
    <property type="match status" value="1"/>
</dbReference>
<dbReference type="PANTHER" id="PTHR34145:SF68">
    <property type="entry name" value="FBD DOMAIN-CONTAINING PROTEIN"/>
    <property type="match status" value="1"/>
</dbReference>
<dbReference type="Proteomes" id="UP001634007">
    <property type="component" value="Unassembled WGS sequence"/>
</dbReference>
<dbReference type="EMBL" id="JBJKBG010000001">
    <property type="protein sequence ID" value="KAL3754710.1"/>
    <property type="molecule type" value="Genomic_DNA"/>
</dbReference>
<dbReference type="InterPro" id="IPR032675">
    <property type="entry name" value="LRR_dom_sf"/>
</dbReference>
<comment type="caution">
    <text evidence="2">The sequence shown here is derived from an EMBL/GenBank/DDBJ whole genome shotgun (WGS) entry which is preliminary data.</text>
</comment>
<dbReference type="Pfam" id="PF23622">
    <property type="entry name" value="LRR_At1g61320_AtMIF1"/>
    <property type="match status" value="1"/>
</dbReference>
<evidence type="ECO:0000259" key="1">
    <source>
        <dbReference type="Pfam" id="PF23622"/>
    </source>
</evidence>
<name>A0ABD3M2C6_EUCGL</name>
<accession>A0ABD3M2C6</accession>
<reference evidence="2 3" key="1">
    <citation type="submission" date="2024-11" db="EMBL/GenBank/DDBJ databases">
        <title>Chromosome-level genome assembly of Eucalyptus globulus Labill. provides insights into its genome evolution.</title>
        <authorList>
            <person name="Li X."/>
        </authorList>
    </citation>
    <scope>NUCLEOTIDE SEQUENCE [LARGE SCALE GENOMIC DNA]</scope>
    <source>
        <strain evidence="2">CL2024</strain>
        <tissue evidence="2">Fresh tender leaves</tissue>
    </source>
</reference>
<dbReference type="InterPro" id="IPR053772">
    <property type="entry name" value="At1g61320/At1g61330-like"/>
</dbReference>
<dbReference type="PANTHER" id="PTHR34145">
    <property type="entry name" value="OS02G0105600 PROTEIN"/>
    <property type="match status" value="1"/>
</dbReference>
<evidence type="ECO:0000313" key="3">
    <source>
        <dbReference type="Proteomes" id="UP001634007"/>
    </source>
</evidence>
<protein>
    <recommendedName>
        <fullName evidence="1">At1g61320/AtMIF1 LRR domain-containing protein</fullName>
    </recommendedName>
</protein>
<sequence>MDADVGCLQQSSDLRKVGLSPSIPWHVGFRYLEELHLKRVIVDGKLIEQLLANSPVLERLTLDDARTLNRLRVAGQSLKLKYLCVACCFDLECIEICDMDLVSFTFVGLYSLLSMDKLPQLHEVSLSGCISIVRNYLPQLSSLPCLQILELEFDYSHPAHLAIPSHLPKLTSVKQLKLRVGGSGDISLLPLTIVIKACPYLRSFVFELTNPWWKPNEKGRELERVVGPVHQYLKEVEFYNYYGRPCDYELVNYLVENAIALEKLMVNPCDLALEPYDKGYFSGRMIKVKEPRERAVQQLKGKLPSKIELVIT</sequence>
<gene>
    <name evidence="2" type="ORF">ACJRO7_001898</name>
</gene>
<feature type="domain" description="At1g61320/AtMIF1 LRR" evidence="1">
    <location>
        <begin position="28"/>
        <end position="269"/>
    </location>
</feature>
<keyword evidence="3" id="KW-1185">Reference proteome</keyword>
<dbReference type="InterPro" id="IPR055357">
    <property type="entry name" value="LRR_At1g61320_AtMIF1"/>
</dbReference>